<dbReference type="Proteomes" id="UP000240490">
    <property type="component" value="Unassembled WGS sequence"/>
</dbReference>
<dbReference type="EMBL" id="NEXJ01000083">
    <property type="protein sequence ID" value="PSN90425.1"/>
    <property type="molecule type" value="Genomic_DNA"/>
</dbReference>
<proteinExistence type="predicted"/>
<evidence type="ECO:0000313" key="1">
    <source>
        <dbReference type="EMBL" id="PSN90425.1"/>
    </source>
</evidence>
<reference evidence="1 2" key="1">
    <citation type="submission" date="2017-04" db="EMBL/GenBank/DDBJ databases">
        <title>Novel microbial lineages endemic to geothermal iron-oxide mats fill important gaps in the evolutionary history of Archaea.</title>
        <authorList>
            <person name="Jay Z.J."/>
            <person name="Beam J.P."/>
            <person name="Dlakic M."/>
            <person name="Rusch D.B."/>
            <person name="Kozubal M.A."/>
            <person name="Inskeep W.P."/>
        </authorList>
    </citation>
    <scope>NUCLEOTIDE SEQUENCE [LARGE SCALE GENOMIC DNA]</scope>
    <source>
        <strain evidence="1">ECH_B_SAG-M15</strain>
    </source>
</reference>
<comment type="caution">
    <text evidence="1">The sequence shown here is derived from an EMBL/GenBank/DDBJ whole genome shotgun (WGS) entry which is preliminary data.</text>
</comment>
<evidence type="ECO:0000313" key="2">
    <source>
        <dbReference type="Proteomes" id="UP000240490"/>
    </source>
</evidence>
<gene>
    <name evidence="1" type="ORF">B9Q08_04715</name>
</gene>
<name>A0A2R6AVK9_9ARCH</name>
<evidence type="ECO:0008006" key="3">
    <source>
        <dbReference type="Google" id="ProtNLM"/>
    </source>
</evidence>
<accession>A0A2R6AVK9</accession>
<organism evidence="1 2">
    <name type="scientific">Candidatus Marsarchaeota G2 archaeon ECH_B_SAG-M15</name>
    <dbReference type="NCBI Taxonomy" id="1978162"/>
    <lineage>
        <taxon>Archaea</taxon>
        <taxon>Candidatus Marsarchaeota</taxon>
        <taxon>Candidatus Marsarchaeota group 2</taxon>
    </lineage>
</organism>
<sequence>MRTYSYRVHTLKATLAVVLRAQLFEARRLYNTLLQVKQLEYGKGRICRRGTSSYGSLQSFESGIPEFDSTRRWPSGLSKYYAKRVRGFEGFGEG</sequence>
<protein>
    <recommendedName>
        <fullName evidence="3">Transposase putative helix-turn-helix domain-containing protein</fullName>
    </recommendedName>
</protein>
<dbReference type="AlphaFoldDB" id="A0A2R6AVK9"/>